<reference evidence="1" key="1">
    <citation type="submission" date="2023-03" db="EMBL/GenBank/DDBJ databases">
        <title>Andean soil-derived lignocellulolytic bacterial consortium as a source of novel taxa and putative plastic-active enzymes.</title>
        <authorList>
            <person name="Diaz-Garcia L."/>
            <person name="Chuvochina M."/>
            <person name="Feuerriegel G."/>
            <person name="Bunk B."/>
            <person name="Sproer C."/>
            <person name="Streit W.R."/>
            <person name="Rodriguez L.M."/>
            <person name="Overmann J."/>
            <person name="Jimenez D.J."/>
        </authorList>
    </citation>
    <scope>NUCLEOTIDE SEQUENCE</scope>
    <source>
        <strain evidence="1">MAG 3858</strain>
    </source>
</reference>
<protein>
    <recommendedName>
        <fullName evidence="3">Ankyrin repeat domain-containing protein</fullName>
    </recommendedName>
</protein>
<name>A0AAJ6B8W3_9SPHI</name>
<evidence type="ECO:0000313" key="1">
    <source>
        <dbReference type="EMBL" id="WEK21825.1"/>
    </source>
</evidence>
<evidence type="ECO:0000313" key="2">
    <source>
        <dbReference type="Proteomes" id="UP001214530"/>
    </source>
</evidence>
<dbReference type="AlphaFoldDB" id="A0AAJ6B8W3"/>
<evidence type="ECO:0008006" key="3">
    <source>
        <dbReference type="Google" id="ProtNLM"/>
    </source>
</evidence>
<sequence>METVGLAVLKFEAIVPAVIACEATNKSIALLVGSAKKEIKTFFKAIRDSDMPTISGLVNSNKAYNDACNFAPPKKDDGQSGLQVAFKTGNFDIALFLIKNGFLSSGPDWVLLEPFLV</sequence>
<proteinExistence type="predicted"/>
<accession>A0AAJ6B8W3</accession>
<organism evidence="1 2">
    <name type="scientific">Candidatus Pedobacter colombiensis</name>
    <dbReference type="NCBI Taxonomy" id="3121371"/>
    <lineage>
        <taxon>Bacteria</taxon>
        <taxon>Pseudomonadati</taxon>
        <taxon>Bacteroidota</taxon>
        <taxon>Sphingobacteriia</taxon>
        <taxon>Sphingobacteriales</taxon>
        <taxon>Sphingobacteriaceae</taxon>
        <taxon>Pedobacter</taxon>
    </lineage>
</organism>
<dbReference type="EMBL" id="CP119313">
    <property type="protein sequence ID" value="WEK21825.1"/>
    <property type="molecule type" value="Genomic_DNA"/>
</dbReference>
<dbReference type="Proteomes" id="UP001214530">
    <property type="component" value="Chromosome"/>
</dbReference>
<gene>
    <name evidence="1" type="ORF">P0Y49_06180</name>
</gene>